<evidence type="ECO:0000256" key="3">
    <source>
        <dbReference type="ARBA" id="ARBA00022801"/>
    </source>
</evidence>
<dbReference type="GO" id="GO:0043139">
    <property type="term" value="F:5'-3' DNA helicase activity"/>
    <property type="evidence" value="ECO:0007669"/>
    <property type="project" value="UniProtKB-EC"/>
</dbReference>
<evidence type="ECO:0000256" key="1">
    <source>
        <dbReference type="ARBA" id="ARBA00001966"/>
    </source>
</evidence>
<keyword evidence="10" id="KW-1185">Reference proteome</keyword>
<comment type="similarity">
    <text evidence="5">Belongs to the helicase family. DinG subfamily.</text>
</comment>
<dbReference type="SMART" id="SM00487">
    <property type="entry name" value="DEXDc"/>
    <property type="match status" value="1"/>
</dbReference>
<evidence type="ECO:0000256" key="7">
    <source>
        <dbReference type="ARBA" id="ARBA00048954"/>
    </source>
</evidence>
<dbReference type="RefSeq" id="WP_073708937.1">
    <property type="nucleotide sequence ID" value="NZ_MQSV01000002.1"/>
</dbReference>
<dbReference type="InterPro" id="IPR045028">
    <property type="entry name" value="DinG/Rad3-like"/>
</dbReference>
<evidence type="ECO:0000313" key="9">
    <source>
        <dbReference type="EMBL" id="OKL48949.1"/>
    </source>
</evidence>
<organism evidence="9 10">
    <name type="scientific">Boudabousia liubingyangii</name>
    <dbReference type="NCBI Taxonomy" id="1921764"/>
    <lineage>
        <taxon>Bacteria</taxon>
        <taxon>Bacillati</taxon>
        <taxon>Actinomycetota</taxon>
        <taxon>Actinomycetes</taxon>
        <taxon>Actinomycetales</taxon>
        <taxon>Actinomycetaceae</taxon>
        <taxon>Boudabousia</taxon>
    </lineage>
</organism>
<dbReference type="InterPro" id="IPR014001">
    <property type="entry name" value="Helicase_ATP-bd"/>
</dbReference>
<dbReference type="InterPro" id="IPR027417">
    <property type="entry name" value="P-loop_NTPase"/>
</dbReference>
<dbReference type="STRING" id="1921764.BSR28_03235"/>
<dbReference type="Proteomes" id="UP000186785">
    <property type="component" value="Unassembled WGS sequence"/>
</dbReference>
<dbReference type="Gene3D" id="3.40.50.300">
    <property type="entry name" value="P-loop containing nucleotide triphosphate hydrolases"/>
    <property type="match status" value="2"/>
</dbReference>
<comment type="catalytic activity">
    <reaction evidence="7">
        <text>ATP + H2O = ADP + phosphate + H(+)</text>
        <dbReference type="Rhea" id="RHEA:13065"/>
        <dbReference type="ChEBI" id="CHEBI:15377"/>
        <dbReference type="ChEBI" id="CHEBI:15378"/>
        <dbReference type="ChEBI" id="CHEBI:30616"/>
        <dbReference type="ChEBI" id="CHEBI:43474"/>
        <dbReference type="ChEBI" id="CHEBI:456216"/>
        <dbReference type="EC" id="5.6.2.3"/>
    </reaction>
</comment>
<evidence type="ECO:0000256" key="2">
    <source>
        <dbReference type="ARBA" id="ARBA00022741"/>
    </source>
</evidence>
<dbReference type="InterPro" id="IPR014013">
    <property type="entry name" value="Helic_SF1/SF2_ATP-bd_DinG/Rad3"/>
</dbReference>
<name>A0A1Q5PN56_9ACTO</name>
<dbReference type="InterPro" id="IPR006555">
    <property type="entry name" value="ATP-dep_Helicase_C"/>
</dbReference>
<dbReference type="PANTHER" id="PTHR11472">
    <property type="entry name" value="DNA REPAIR DEAD HELICASE RAD3/XP-D SUBFAMILY MEMBER"/>
    <property type="match status" value="1"/>
</dbReference>
<dbReference type="OrthoDB" id="9805194at2"/>
<dbReference type="InterPro" id="IPR011545">
    <property type="entry name" value="DEAD/DEAH_box_helicase_dom"/>
</dbReference>
<feature type="domain" description="Helicase ATP-binding" evidence="8">
    <location>
        <begin position="10"/>
        <end position="294"/>
    </location>
</feature>
<sequence length="651" mass="69703">MSKQGQQVLKQVVSDLGGTPRAGQEEMVRLVEDAIENQKHLLVQAGTGTGKSFGYLVPLMLSTVNTGERAVVSTSTLALQRQIVKKDAPAVAKALKKVTGQSPRVALLKGWNNYVCRHKLSGGYASADTLFDSVEAMEPPGGAGAPSALGKAVQRVRAWAEETDTGDRDDLVPGVTDRAWRQVSLSKKECLTENCPFWDECFPRMAREEAAEADLVVTNHALLGIEAAGGSKILPDYQTLVVDEAHDLASSVRNAVSVNLTGPQIAATARLLGRATTTGVEELAATGRALENALLEIPEGWIRGQGPENLEASIDVLAGQAKEIARELSSKSSGEVTPQIVLARAAATDLATALASLQCRDESIVRWVTRNQDGLVSLHAAPLHVASEMAHGLFAEHPVVLTSATLCPGGSFDSVAQSTGMNFCEEPWEGKDLGSPFDYQKQGILYVAKDLPAPTQQGPSEQLLLEMKQLVEASQGGMLALFSSRRAAEVATEYLREHTDFRIFSQGEDSLGTLVKEFAEDGHACLVGTLSLWQGVDVPGLACRLVLIDKLPFPRPNDPLIQARNQAVERAGGSSFRVVSLTHASLLLAQGAGRLLRSVNDRGVVAILDSRLAKASYARFVIDSLPPFWRTTDGKVVRSALTRLGEQAKEV</sequence>
<dbReference type="EMBL" id="MQSV01000002">
    <property type="protein sequence ID" value="OKL48949.1"/>
    <property type="molecule type" value="Genomic_DNA"/>
</dbReference>
<evidence type="ECO:0000313" key="10">
    <source>
        <dbReference type="Proteomes" id="UP000186785"/>
    </source>
</evidence>
<dbReference type="GO" id="GO:0016818">
    <property type="term" value="F:hydrolase activity, acting on acid anhydrides, in phosphorus-containing anhydrides"/>
    <property type="evidence" value="ECO:0007669"/>
    <property type="project" value="InterPro"/>
</dbReference>
<gene>
    <name evidence="9" type="ORF">BSR29_03665</name>
</gene>
<keyword evidence="2" id="KW-0547">Nucleotide-binding</keyword>
<evidence type="ECO:0000259" key="8">
    <source>
        <dbReference type="PROSITE" id="PS51193"/>
    </source>
</evidence>
<evidence type="ECO:0000256" key="4">
    <source>
        <dbReference type="ARBA" id="ARBA00022840"/>
    </source>
</evidence>
<dbReference type="SUPFAM" id="SSF52540">
    <property type="entry name" value="P-loop containing nucleoside triphosphate hydrolases"/>
    <property type="match status" value="1"/>
</dbReference>
<dbReference type="Pfam" id="PF13307">
    <property type="entry name" value="Helicase_C_2"/>
    <property type="match status" value="1"/>
</dbReference>
<dbReference type="GO" id="GO:0006139">
    <property type="term" value="P:nucleobase-containing compound metabolic process"/>
    <property type="evidence" value="ECO:0007669"/>
    <property type="project" value="InterPro"/>
</dbReference>
<dbReference type="GO" id="GO:0005524">
    <property type="term" value="F:ATP binding"/>
    <property type="evidence" value="ECO:0007669"/>
    <property type="project" value="UniProtKB-KW"/>
</dbReference>
<dbReference type="AlphaFoldDB" id="A0A1Q5PN56"/>
<dbReference type="SMART" id="SM00491">
    <property type="entry name" value="HELICc2"/>
    <property type="match status" value="1"/>
</dbReference>
<dbReference type="PANTHER" id="PTHR11472:SF34">
    <property type="entry name" value="REGULATOR OF TELOMERE ELONGATION HELICASE 1"/>
    <property type="match status" value="1"/>
</dbReference>
<accession>A0A1Q5PN56</accession>
<dbReference type="PROSITE" id="PS51193">
    <property type="entry name" value="HELICASE_ATP_BIND_2"/>
    <property type="match status" value="1"/>
</dbReference>
<dbReference type="Pfam" id="PF00270">
    <property type="entry name" value="DEAD"/>
    <property type="match status" value="1"/>
</dbReference>
<proteinExistence type="inferred from homology"/>
<reference evidence="9 10" key="1">
    <citation type="submission" date="2016-11" db="EMBL/GenBank/DDBJ databases">
        <title>Actinomyces gypaetusis sp. nov. isolated from the vulture Gypaetus barbatus in Qinghai Tibet Plateau China.</title>
        <authorList>
            <person name="Meng X."/>
        </authorList>
    </citation>
    <scope>NUCLEOTIDE SEQUENCE [LARGE SCALE GENOMIC DNA]</scope>
    <source>
        <strain evidence="9 10">VUL4_2</strain>
    </source>
</reference>
<evidence type="ECO:0000256" key="5">
    <source>
        <dbReference type="ARBA" id="ARBA00038058"/>
    </source>
</evidence>
<comment type="caution">
    <text evidence="9">The sequence shown here is derived from an EMBL/GenBank/DDBJ whole genome shotgun (WGS) entry which is preliminary data.</text>
</comment>
<dbReference type="GO" id="GO:0003676">
    <property type="term" value="F:nucleic acid binding"/>
    <property type="evidence" value="ECO:0007669"/>
    <property type="project" value="InterPro"/>
</dbReference>
<keyword evidence="4" id="KW-0067">ATP-binding</keyword>
<comment type="cofactor">
    <cofactor evidence="1">
        <name>[4Fe-4S] cluster</name>
        <dbReference type="ChEBI" id="CHEBI:49883"/>
    </cofactor>
</comment>
<protein>
    <recommendedName>
        <fullName evidence="6">DNA 5'-3' helicase</fullName>
        <ecNumber evidence="6">5.6.2.3</ecNumber>
    </recommendedName>
</protein>
<evidence type="ECO:0000256" key="6">
    <source>
        <dbReference type="ARBA" id="ARBA00044969"/>
    </source>
</evidence>
<keyword evidence="3" id="KW-0378">Hydrolase</keyword>
<dbReference type="EC" id="5.6.2.3" evidence="6"/>